<evidence type="ECO:0000313" key="1">
    <source>
        <dbReference type="EMBL" id="KAJ0054364.1"/>
    </source>
</evidence>
<accession>A0ACC0ZR87</accession>
<organism evidence="1 2">
    <name type="scientific">Pistacia integerrima</name>
    <dbReference type="NCBI Taxonomy" id="434235"/>
    <lineage>
        <taxon>Eukaryota</taxon>
        <taxon>Viridiplantae</taxon>
        <taxon>Streptophyta</taxon>
        <taxon>Embryophyta</taxon>
        <taxon>Tracheophyta</taxon>
        <taxon>Spermatophyta</taxon>
        <taxon>Magnoliopsida</taxon>
        <taxon>eudicotyledons</taxon>
        <taxon>Gunneridae</taxon>
        <taxon>Pentapetalae</taxon>
        <taxon>rosids</taxon>
        <taxon>malvids</taxon>
        <taxon>Sapindales</taxon>
        <taxon>Anacardiaceae</taxon>
        <taxon>Pistacia</taxon>
    </lineage>
</organism>
<evidence type="ECO:0000313" key="2">
    <source>
        <dbReference type="Proteomes" id="UP001163603"/>
    </source>
</evidence>
<gene>
    <name evidence="1" type="ORF">Pint_00376</name>
</gene>
<dbReference type="EMBL" id="CM047736">
    <property type="protein sequence ID" value="KAJ0054364.1"/>
    <property type="molecule type" value="Genomic_DNA"/>
</dbReference>
<keyword evidence="2" id="KW-1185">Reference proteome</keyword>
<comment type="caution">
    <text evidence="1">The sequence shown here is derived from an EMBL/GenBank/DDBJ whole genome shotgun (WGS) entry which is preliminary data.</text>
</comment>
<protein>
    <submittedName>
        <fullName evidence="1">Uncharacterized protein</fullName>
    </submittedName>
</protein>
<proteinExistence type="predicted"/>
<sequence>MEIEQTSPFLATKRYAVVTGANKGIGFEICRQLASNGIVVVLTSRDEKRGLEAAQKLKESEPGLSDYVIFHQLDVGNPASVASLADFIATQFGKLDILVNNAGIGGATLNADAFVRATELSGGWPQGEHANWNELASQTSETAEECLNTNYHGAKRMFEALVPLLQLSDSPRIVNVSSLLGLLENIPNEGTKEVLNDVESLTEERINEVLSKFLKDLKEGSLEKEGWPTYLSAYILSKASMNAYTRILAKKYPAFLVNCVCPGFVKTDITCNTGLFNAAEGAQSPVRLALLPHAGPSGHFYSRDQLSCF</sequence>
<reference evidence="2" key="1">
    <citation type="journal article" date="2023" name="G3 (Bethesda)">
        <title>Genome assembly and association tests identify interacting loci associated with vigor, precocity, and sex in interspecific pistachio rootstocks.</title>
        <authorList>
            <person name="Palmer W."/>
            <person name="Jacygrad E."/>
            <person name="Sagayaradj S."/>
            <person name="Cavanaugh K."/>
            <person name="Han R."/>
            <person name="Bertier L."/>
            <person name="Beede B."/>
            <person name="Kafkas S."/>
            <person name="Golino D."/>
            <person name="Preece J."/>
            <person name="Michelmore R."/>
        </authorList>
    </citation>
    <scope>NUCLEOTIDE SEQUENCE [LARGE SCALE GENOMIC DNA]</scope>
</reference>
<dbReference type="Proteomes" id="UP001163603">
    <property type="component" value="Chromosome 1"/>
</dbReference>
<name>A0ACC0ZR87_9ROSI</name>